<reference evidence="3" key="1">
    <citation type="submission" date="2020-12" db="EMBL/GenBank/DDBJ databases">
        <title>The genome sequence of Inhella sp. 1Y17.</title>
        <authorList>
            <person name="Liu Y."/>
        </authorList>
    </citation>
    <scope>NUCLEOTIDE SEQUENCE</scope>
    <source>
        <strain evidence="3">1Y17</strain>
    </source>
</reference>
<dbReference type="RefSeq" id="WP_198111660.1">
    <property type="nucleotide sequence ID" value="NZ_JAEDAK010000008.1"/>
</dbReference>
<comment type="caution">
    <text evidence="3">The sequence shown here is derived from an EMBL/GenBank/DDBJ whole genome shotgun (WGS) entry which is preliminary data.</text>
</comment>
<sequence length="156" mass="17268">MKLLPTLLMLLATAQAEAVVYRCPGPPVLYTDQLSPREAQEKGCRSIEGAPITVVSPVKPKAPTPAAGGGAADKRERVADDTQKARDSERRKVLEAELREATAKLEQMKKDFNDGQPERTERNFAIYQQKVTDMRAAIARQEVDIEALKRELAKLP</sequence>
<organism evidence="3 4">
    <name type="scientific">Inhella proteolytica</name>
    <dbReference type="NCBI Taxonomy" id="2795029"/>
    <lineage>
        <taxon>Bacteria</taxon>
        <taxon>Pseudomonadati</taxon>
        <taxon>Pseudomonadota</taxon>
        <taxon>Betaproteobacteria</taxon>
        <taxon>Burkholderiales</taxon>
        <taxon>Sphaerotilaceae</taxon>
        <taxon>Inhella</taxon>
    </lineage>
</organism>
<feature type="signal peptide" evidence="2">
    <location>
        <begin position="1"/>
        <end position="18"/>
    </location>
</feature>
<feature type="region of interest" description="Disordered" evidence="1">
    <location>
        <begin position="55"/>
        <end position="91"/>
    </location>
</feature>
<name>A0A931J7R3_9BURK</name>
<evidence type="ECO:0000313" key="4">
    <source>
        <dbReference type="Proteomes" id="UP000613266"/>
    </source>
</evidence>
<dbReference type="EMBL" id="JAEDAK010000008">
    <property type="protein sequence ID" value="MBH9577897.1"/>
    <property type="molecule type" value="Genomic_DNA"/>
</dbReference>
<accession>A0A931J7R3</accession>
<dbReference type="Proteomes" id="UP000613266">
    <property type="component" value="Unassembled WGS sequence"/>
</dbReference>
<keyword evidence="4" id="KW-1185">Reference proteome</keyword>
<proteinExistence type="predicted"/>
<feature type="chain" id="PRO_5036905586" description="DUF4124 domain-containing protein" evidence="2">
    <location>
        <begin position="19"/>
        <end position="156"/>
    </location>
</feature>
<feature type="compositionally biased region" description="Basic and acidic residues" evidence="1">
    <location>
        <begin position="72"/>
        <end position="91"/>
    </location>
</feature>
<evidence type="ECO:0000256" key="1">
    <source>
        <dbReference type="SAM" id="MobiDB-lite"/>
    </source>
</evidence>
<gene>
    <name evidence="3" type="ORF">I7X39_13415</name>
</gene>
<protein>
    <recommendedName>
        <fullName evidence="5">DUF4124 domain-containing protein</fullName>
    </recommendedName>
</protein>
<evidence type="ECO:0000313" key="3">
    <source>
        <dbReference type="EMBL" id="MBH9577897.1"/>
    </source>
</evidence>
<keyword evidence="2" id="KW-0732">Signal</keyword>
<evidence type="ECO:0008006" key="5">
    <source>
        <dbReference type="Google" id="ProtNLM"/>
    </source>
</evidence>
<evidence type="ECO:0000256" key="2">
    <source>
        <dbReference type="SAM" id="SignalP"/>
    </source>
</evidence>
<dbReference type="AlphaFoldDB" id="A0A931J7R3"/>